<feature type="compositionally biased region" description="Polar residues" evidence="1">
    <location>
        <begin position="345"/>
        <end position="355"/>
    </location>
</feature>
<feature type="region of interest" description="Disordered" evidence="1">
    <location>
        <begin position="280"/>
        <end position="302"/>
    </location>
</feature>
<proteinExistence type="predicted"/>
<dbReference type="EMBL" id="WIWV01000089">
    <property type="protein sequence ID" value="KAF7714304.1"/>
    <property type="molecule type" value="Genomic_DNA"/>
</dbReference>
<gene>
    <name evidence="2" type="ORF">PECM_008480</name>
</gene>
<organism evidence="2 3">
    <name type="scientific">Penicillium ucsense</name>
    <dbReference type="NCBI Taxonomy" id="2839758"/>
    <lineage>
        <taxon>Eukaryota</taxon>
        <taxon>Fungi</taxon>
        <taxon>Dikarya</taxon>
        <taxon>Ascomycota</taxon>
        <taxon>Pezizomycotina</taxon>
        <taxon>Eurotiomycetes</taxon>
        <taxon>Eurotiomycetidae</taxon>
        <taxon>Eurotiales</taxon>
        <taxon>Aspergillaceae</taxon>
        <taxon>Penicillium</taxon>
    </lineage>
</organism>
<protein>
    <submittedName>
        <fullName evidence="2">Uncharacterized protein</fullName>
    </submittedName>
</protein>
<feature type="compositionally biased region" description="Polar residues" evidence="1">
    <location>
        <begin position="579"/>
        <end position="593"/>
    </location>
</feature>
<feature type="region of interest" description="Disordered" evidence="1">
    <location>
        <begin position="460"/>
        <end position="618"/>
    </location>
</feature>
<sequence length="724" mass="79063">MVALRKLFQTDRKSPRRSNDSEVDSTSKRQSYVDDVRHPVHSKRADFGLEDGSSPAYPSTDWRAAHGDDLTHQFDQIESHFADLNHDGDQSAQDRPTHQTLLKLSSHSGFDSNARHVDLMAAVATSEPPMICSASDALSSANVYNEDVAERNMTRFLRIQYRSGLSRSRPFSALYQEDVADRNIAKYSKGTSSLTLSNQSSNPTPGKVRNHSADPRRKGPMGKVNWTSDGDLRANVTSLPTRDTSSGCSPVGTALCQWNSVPSLSVDDVKAEVASTNPPIQLLGVPPAHKQGPRWSHTPLPDSPTLPITVISTSETPGPGVEHSSAPRPANIAAPSPSATPRMLSPSSRGLTPSRRNVRDLSIDTGLAAQSRTDIAHRAIQPPTPSSFEIHLTPSIAEIMHSPLPQLTPREPSPNSKVLEMMDLFNRMYFSAQPVTNHPTFETLQDAIVREINSHDAFKRVSVPDMGPPFTPSRTQGMFDSQPCHPEPGLSRSLSARSLSRIMRGSSFSKRSRYAENRTSTSTSLSPNPRESLLRKISTASSRRRHTDAPAPSPGLLGDNSLVRGIASVPPPSHIEGVSDTSNGTLSSSTPARSWSLRKHSNRDSTSTTPSVGQFLPERAITPGSIGSIHYLQAKSTCPQDYQDRDVHEDSDDDIIHLPSVVLPPRRARVDAVDENNVRYMIDSSVSADAHRLINWPRRSNRGTPSFCAATTPLDLDTSTVQKF</sequence>
<evidence type="ECO:0000313" key="3">
    <source>
        <dbReference type="Proteomes" id="UP000631181"/>
    </source>
</evidence>
<feature type="region of interest" description="Disordered" evidence="1">
    <location>
        <begin position="314"/>
        <end position="362"/>
    </location>
</feature>
<comment type="caution">
    <text evidence="2">The sequence shown here is derived from an EMBL/GenBank/DDBJ whole genome shotgun (WGS) entry which is preliminary data.</text>
</comment>
<feature type="compositionally biased region" description="Low complexity" evidence="1">
    <location>
        <begin position="191"/>
        <end position="202"/>
    </location>
</feature>
<feature type="region of interest" description="Disordered" evidence="1">
    <location>
        <begin position="1"/>
        <end position="64"/>
    </location>
</feature>
<dbReference type="Proteomes" id="UP000631181">
    <property type="component" value="Unassembled WGS sequence"/>
</dbReference>
<feature type="compositionally biased region" description="Low complexity" evidence="1">
    <location>
        <begin position="490"/>
        <end position="501"/>
    </location>
</feature>
<feature type="region of interest" description="Disordered" evidence="1">
    <location>
        <begin position="190"/>
        <end position="234"/>
    </location>
</feature>
<keyword evidence="3" id="KW-1185">Reference proteome</keyword>
<reference evidence="2" key="1">
    <citation type="journal article" date="2020" name="Front. Microbiol.">
        <title>Gene regulatory networks of Penicillium echinulatum 2HH and Penicillium oxalicum 114-2 inferred by a computational biology approach.</title>
        <authorList>
            <person name="Lenz A.R."/>
            <person name="Galan-Vasquez E."/>
            <person name="Balbinot E."/>
            <person name="De Abreu F.P."/>
            <person name="De Oliveira N.S."/>
            <person name="Da Rosa L.O."/>
            <person name="De Avila E Silva S."/>
            <person name="Camassola M."/>
            <person name="Dillon A.J.P."/>
            <person name="Perez-Rueda E."/>
        </authorList>
    </citation>
    <scope>NUCLEOTIDE SEQUENCE</scope>
    <source>
        <strain evidence="2">S1M29</strain>
    </source>
</reference>
<dbReference type="AlphaFoldDB" id="A0A8J8W1T3"/>
<feature type="compositionally biased region" description="Polar residues" evidence="1">
    <location>
        <begin position="517"/>
        <end position="529"/>
    </location>
</feature>
<accession>A0A8J8W1T3</accession>
<evidence type="ECO:0000313" key="2">
    <source>
        <dbReference type="EMBL" id="KAF7714304.1"/>
    </source>
</evidence>
<feature type="compositionally biased region" description="Basic and acidic residues" evidence="1">
    <location>
        <begin position="8"/>
        <end position="47"/>
    </location>
</feature>
<evidence type="ECO:0000256" key="1">
    <source>
        <dbReference type="SAM" id="MobiDB-lite"/>
    </source>
</evidence>
<dbReference type="OrthoDB" id="4524386at2759"/>
<name>A0A8J8W1T3_9EURO</name>